<dbReference type="InterPro" id="IPR044946">
    <property type="entry name" value="Restrct_endonuc_typeI_TRD_sf"/>
</dbReference>
<dbReference type="REBASE" id="431690">
    <property type="entry name" value="S.Hpu13156I"/>
</dbReference>
<organism evidence="5 6">
    <name type="scientific">Helicobacter pullorum</name>
    <dbReference type="NCBI Taxonomy" id="35818"/>
    <lineage>
        <taxon>Bacteria</taxon>
        <taxon>Pseudomonadati</taxon>
        <taxon>Campylobacterota</taxon>
        <taxon>Epsilonproteobacteria</taxon>
        <taxon>Campylobacterales</taxon>
        <taxon>Helicobacteraceae</taxon>
        <taxon>Helicobacter</taxon>
    </lineage>
</organism>
<dbReference type="PANTHER" id="PTHR30408:SF12">
    <property type="entry name" value="TYPE I RESTRICTION ENZYME MJAVIII SPECIFICITY SUBUNIT"/>
    <property type="match status" value="1"/>
</dbReference>
<accession>A0A377Q1C9</accession>
<gene>
    <name evidence="5" type="primary">hsdS</name>
    <name evidence="5" type="ORF">NCTC13156_01108</name>
</gene>
<evidence type="ECO:0000256" key="3">
    <source>
        <dbReference type="ARBA" id="ARBA00023125"/>
    </source>
</evidence>
<dbReference type="GO" id="GO:0003677">
    <property type="term" value="F:DNA binding"/>
    <property type="evidence" value="ECO:0007669"/>
    <property type="project" value="UniProtKB-KW"/>
</dbReference>
<dbReference type="Pfam" id="PF01420">
    <property type="entry name" value="Methylase_S"/>
    <property type="match status" value="2"/>
</dbReference>
<reference evidence="5 6" key="1">
    <citation type="submission" date="2018-06" db="EMBL/GenBank/DDBJ databases">
        <authorList>
            <consortium name="Pathogen Informatics"/>
            <person name="Doyle S."/>
        </authorList>
    </citation>
    <scope>NUCLEOTIDE SEQUENCE [LARGE SCALE GENOMIC DNA]</scope>
    <source>
        <strain evidence="5 6">NCTC13156</strain>
    </source>
</reference>
<keyword evidence="2" id="KW-0680">Restriction system</keyword>
<dbReference type="Gene3D" id="3.90.220.20">
    <property type="entry name" value="DNA methylase specificity domains"/>
    <property type="match status" value="2"/>
</dbReference>
<dbReference type="AlphaFoldDB" id="A0A377Q1C9"/>
<proteinExistence type="inferred from homology"/>
<keyword evidence="3" id="KW-0238">DNA-binding</keyword>
<dbReference type="EMBL" id="UGJF01000001">
    <property type="protein sequence ID" value="STQ88271.1"/>
    <property type="molecule type" value="Genomic_DNA"/>
</dbReference>
<dbReference type="RefSeq" id="WP_115056985.1">
    <property type="nucleotide sequence ID" value="NZ_UGJF01000001.1"/>
</dbReference>
<evidence type="ECO:0000313" key="6">
    <source>
        <dbReference type="Proteomes" id="UP000255269"/>
    </source>
</evidence>
<feature type="domain" description="Type I restriction modification DNA specificity" evidence="4">
    <location>
        <begin position="34"/>
        <end position="207"/>
    </location>
</feature>
<evidence type="ECO:0000259" key="4">
    <source>
        <dbReference type="Pfam" id="PF01420"/>
    </source>
</evidence>
<dbReference type="InterPro" id="IPR052021">
    <property type="entry name" value="Type-I_RS_S_subunit"/>
</dbReference>
<dbReference type="SUPFAM" id="SSF116734">
    <property type="entry name" value="DNA methylase specificity domain"/>
    <property type="match status" value="2"/>
</dbReference>
<name>A0A377Q1C9_9HELI</name>
<dbReference type="GO" id="GO:0009307">
    <property type="term" value="P:DNA restriction-modification system"/>
    <property type="evidence" value="ECO:0007669"/>
    <property type="project" value="UniProtKB-KW"/>
</dbReference>
<dbReference type="InterPro" id="IPR000055">
    <property type="entry name" value="Restrct_endonuc_typeI_TRD"/>
</dbReference>
<dbReference type="PANTHER" id="PTHR30408">
    <property type="entry name" value="TYPE-1 RESTRICTION ENZYME ECOKI SPECIFICITY PROTEIN"/>
    <property type="match status" value="1"/>
</dbReference>
<evidence type="ECO:0000313" key="5">
    <source>
        <dbReference type="EMBL" id="STQ88271.1"/>
    </source>
</evidence>
<dbReference type="Gene3D" id="1.10.287.1120">
    <property type="entry name" value="Bipartite methylase S protein"/>
    <property type="match status" value="1"/>
</dbReference>
<comment type="similarity">
    <text evidence="1">Belongs to the type-I restriction system S methylase family.</text>
</comment>
<dbReference type="Proteomes" id="UP000255269">
    <property type="component" value="Unassembled WGS sequence"/>
</dbReference>
<evidence type="ECO:0000256" key="2">
    <source>
        <dbReference type="ARBA" id="ARBA00022747"/>
    </source>
</evidence>
<protein>
    <submittedName>
        <fullName evidence="5">Restriction modification system DNA specificity domain-containing protein</fullName>
    </submittedName>
</protein>
<feature type="domain" description="Type I restriction modification DNA specificity" evidence="4">
    <location>
        <begin position="288"/>
        <end position="448"/>
    </location>
</feature>
<sequence>MKQSTFCHSEALAEESKKHRYTKGYKHTPLGILPQDWEVVRLGDIGIFLKGNGISKENLSNNGIPCIRYGELYTTYKEVINYVYCKTDIPIQSLVLSKKNDILIPTSGETAIDIATASCILLNGVAIGGDTNIIRTEQNGIYLAYCLNNMMKNRIASLAQGATVIHLYANHLKTLEIPLPPIKEQEKIAQILNTWDSCIQNLEKLIKTKERYKKGLMQRLLTPPQEDLTSGLPRSLTTFRNDGLALPLGGKHNEAIQNLDSKTLDCHDLQSKSRNDIQALRFKEFSGTWQEVKLGEVLEESSQRNKSLQIDNVLSVTNSMGFIQQKEYFEKEVASKNTSNYKIINYGEFAYNPARINVGSIALLDSYEIGILSPMYIVFKCVRVNKYFFKYWLDSFMFKSILGQFLAGSVRQVLAFSDMKQIKIYLPSLQEQEKIARVLSLCDEEIQTFKKMLESRKKQKRGLMQNLLNGKVRVKA</sequence>
<evidence type="ECO:0000256" key="1">
    <source>
        <dbReference type="ARBA" id="ARBA00010923"/>
    </source>
</evidence>